<dbReference type="InterPro" id="IPR011051">
    <property type="entry name" value="RmlC_Cupin_sf"/>
</dbReference>
<dbReference type="PANTHER" id="PTHR46390">
    <property type="entry name" value="MANNOSE-1-PHOSPHATE GUANYLYLTRANSFERASE"/>
    <property type="match status" value="1"/>
</dbReference>
<keyword evidence="3 12" id="KW-0808">Transferase</keyword>
<dbReference type="GO" id="GO:0005525">
    <property type="term" value="F:GTP binding"/>
    <property type="evidence" value="ECO:0007669"/>
    <property type="project" value="UniProtKB-KW"/>
</dbReference>
<dbReference type="InterPro" id="IPR001538">
    <property type="entry name" value="Man6P_isomerase-2_C"/>
</dbReference>
<evidence type="ECO:0000313" key="12">
    <source>
        <dbReference type="EMBL" id="SPB15377.1"/>
    </source>
</evidence>
<keyword evidence="6" id="KW-0342">GTP-binding</keyword>
<feature type="domain" description="MannoseP isomerase/GMP-like beta-helix" evidence="11">
    <location>
        <begin position="344"/>
        <end position="380"/>
    </location>
</feature>
<dbReference type="OrthoDB" id="9806359at2"/>
<evidence type="ECO:0000256" key="2">
    <source>
        <dbReference type="ARBA" id="ARBA00012387"/>
    </source>
</evidence>
<dbReference type="AlphaFoldDB" id="A0A2U3I5H1"/>
<comment type="similarity">
    <text evidence="1 8">Belongs to the mannose-6-phosphate isomerase type 2 family.</text>
</comment>
<name>A0A2U3I5H1_9BURK</name>
<keyword evidence="5" id="KW-0547">Nucleotide-binding</keyword>
<organism evidence="12 13">
    <name type="scientific">Caballeronia novacaledonica</name>
    <dbReference type="NCBI Taxonomy" id="1544861"/>
    <lineage>
        <taxon>Bacteria</taxon>
        <taxon>Pseudomonadati</taxon>
        <taxon>Pseudomonadota</taxon>
        <taxon>Betaproteobacteria</taxon>
        <taxon>Burkholderiales</taxon>
        <taxon>Burkholderiaceae</taxon>
        <taxon>Caballeronia</taxon>
    </lineage>
</organism>
<dbReference type="Gene3D" id="3.90.550.10">
    <property type="entry name" value="Spore Coat Polysaccharide Biosynthesis Protein SpsA, Chain A"/>
    <property type="match status" value="1"/>
</dbReference>
<evidence type="ECO:0000256" key="5">
    <source>
        <dbReference type="ARBA" id="ARBA00022741"/>
    </source>
</evidence>
<keyword evidence="13" id="KW-1185">Reference proteome</keyword>
<proteinExistence type="inferred from homology"/>
<dbReference type="InterPro" id="IPR054566">
    <property type="entry name" value="ManC/GMP-like_b-helix"/>
</dbReference>
<dbReference type="SUPFAM" id="SSF53448">
    <property type="entry name" value="Nucleotide-diphospho-sugar transferases"/>
    <property type="match status" value="1"/>
</dbReference>
<dbReference type="EC" id="2.7.7.13" evidence="2"/>
<feature type="domain" description="Mannose-6-phosphate isomerase type II C-terminal" evidence="10">
    <location>
        <begin position="388"/>
        <end position="499"/>
    </location>
</feature>
<dbReference type="InterPro" id="IPR029044">
    <property type="entry name" value="Nucleotide-diphossugar_trans"/>
</dbReference>
<sequence>MENAVSSEDVIVIASADASCAMSCRRIVPVILAGGSGTRLWPMSREQFPKQLIGVIGRDSLLQATVARMEGFTGDFNVDEQSIIVCGEEHRFATEEQVRLCGVGARIIVEPARRDTAPALTLAALAITADNDDAIMVAMPSDHSIADLHALHDAIAVAAGYAERGMIVTLGVPPTRPDTVFGYIRIGEPLDHGAHLIERFVEKPAAELAAQYVAAQRYWWNSGIFIVRASVWLDTLRHLNGEMHATCTAALKEGKADGHLIRPCPDRFARVPSDSIDYTVMEHIGGADSPCEGAVVPLSAGWSDLGSWDAVWEAMEKDTLGNVASGRVVFEGATSSYARSEGGRLVACVGTENIVVIDTDDAVLVADRSHAQDIKRLVARIREEHAPEAETHRKVRRPWGYYDSIEHGARYQVKHIVVRPGGRLSLQMHHHRAEHWVVVRGTALVTRGDEQFLLSENESTFIPLGVRHRLENPGKVELEIIEVQSGAYLGEDDIVRLDDCYGRV</sequence>
<evidence type="ECO:0000256" key="7">
    <source>
        <dbReference type="ARBA" id="ARBA00047343"/>
    </source>
</evidence>
<dbReference type="GO" id="GO:0000271">
    <property type="term" value="P:polysaccharide biosynthetic process"/>
    <property type="evidence" value="ECO:0007669"/>
    <property type="project" value="InterPro"/>
</dbReference>
<dbReference type="NCBIfam" id="TIGR01479">
    <property type="entry name" value="GMP_PMI"/>
    <property type="match status" value="1"/>
</dbReference>
<reference evidence="13" key="1">
    <citation type="submission" date="2018-01" db="EMBL/GenBank/DDBJ databases">
        <authorList>
            <person name="Peeters C."/>
        </authorList>
    </citation>
    <scope>NUCLEOTIDE SEQUENCE [LARGE SCALE GENOMIC DNA]</scope>
</reference>
<evidence type="ECO:0000256" key="4">
    <source>
        <dbReference type="ARBA" id="ARBA00022695"/>
    </source>
</evidence>
<evidence type="ECO:0000256" key="1">
    <source>
        <dbReference type="ARBA" id="ARBA00006115"/>
    </source>
</evidence>
<accession>A0A2U3I5H1</accession>
<evidence type="ECO:0000256" key="8">
    <source>
        <dbReference type="RuleBase" id="RU004190"/>
    </source>
</evidence>
<dbReference type="Pfam" id="PF01050">
    <property type="entry name" value="MannoseP_isomer"/>
    <property type="match status" value="1"/>
</dbReference>
<dbReference type="InterPro" id="IPR014710">
    <property type="entry name" value="RmlC-like_jellyroll"/>
</dbReference>
<dbReference type="CDD" id="cd02213">
    <property type="entry name" value="cupin_PMI_typeII_C"/>
    <property type="match status" value="1"/>
</dbReference>
<evidence type="ECO:0000313" key="13">
    <source>
        <dbReference type="Proteomes" id="UP000238169"/>
    </source>
</evidence>
<dbReference type="FunFam" id="2.60.120.10:FF:000032">
    <property type="entry name" value="Mannose-1-phosphate guanylyltransferase/mannose-6-phosphate isomerase"/>
    <property type="match status" value="1"/>
</dbReference>
<dbReference type="PANTHER" id="PTHR46390:SF1">
    <property type="entry name" value="MANNOSE-1-PHOSPHATE GUANYLYLTRANSFERASE"/>
    <property type="match status" value="1"/>
</dbReference>
<dbReference type="EMBL" id="OGTP01000007">
    <property type="protein sequence ID" value="SPB15377.1"/>
    <property type="molecule type" value="Genomic_DNA"/>
</dbReference>
<evidence type="ECO:0000259" key="9">
    <source>
        <dbReference type="Pfam" id="PF00483"/>
    </source>
</evidence>
<evidence type="ECO:0000259" key="11">
    <source>
        <dbReference type="Pfam" id="PF22640"/>
    </source>
</evidence>
<dbReference type="InterPro" id="IPR049577">
    <property type="entry name" value="GMPP_N"/>
</dbReference>
<dbReference type="CDD" id="cd02509">
    <property type="entry name" value="GDP-M1P_Guanylyltransferase"/>
    <property type="match status" value="1"/>
</dbReference>
<dbReference type="GO" id="GO:0009298">
    <property type="term" value="P:GDP-mannose biosynthetic process"/>
    <property type="evidence" value="ECO:0007669"/>
    <property type="project" value="TreeGrafter"/>
</dbReference>
<protein>
    <recommendedName>
        <fullName evidence="2">mannose-1-phosphate guanylyltransferase</fullName>
        <ecNumber evidence="2">2.7.7.13</ecNumber>
    </recommendedName>
</protein>
<evidence type="ECO:0000256" key="6">
    <source>
        <dbReference type="ARBA" id="ARBA00023134"/>
    </source>
</evidence>
<dbReference type="SUPFAM" id="SSF51182">
    <property type="entry name" value="RmlC-like cupins"/>
    <property type="match status" value="1"/>
</dbReference>
<dbReference type="InterPro" id="IPR051161">
    <property type="entry name" value="Mannose-6P_isomerase_type2"/>
</dbReference>
<dbReference type="Proteomes" id="UP000238169">
    <property type="component" value="Unassembled WGS sequence"/>
</dbReference>
<dbReference type="InterPro" id="IPR006375">
    <property type="entry name" value="Man1P_GuaTrfase/Man6P_Isoase"/>
</dbReference>
<comment type="catalytic activity">
    <reaction evidence="7">
        <text>alpha-D-mannose 1-phosphate + GTP + H(+) = GDP-alpha-D-mannose + diphosphate</text>
        <dbReference type="Rhea" id="RHEA:15229"/>
        <dbReference type="ChEBI" id="CHEBI:15378"/>
        <dbReference type="ChEBI" id="CHEBI:33019"/>
        <dbReference type="ChEBI" id="CHEBI:37565"/>
        <dbReference type="ChEBI" id="CHEBI:57527"/>
        <dbReference type="ChEBI" id="CHEBI:58409"/>
        <dbReference type="EC" id="2.7.7.13"/>
    </reaction>
</comment>
<evidence type="ECO:0000259" key="10">
    <source>
        <dbReference type="Pfam" id="PF01050"/>
    </source>
</evidence>
<keyword evidence="4 12" id="KW-0548">Nucleotidyltransferase</keyword>
<feature type="domain" description="Nucleotidyl transferase" evidence="9">
    <location>
        <begin position="29"/>
        <end position="318"/>
    </location>
</feature>
<dbReference type="GO" id="GO:0004475">
    <property type="term" value="F:mannose-1-phosphate guanylyltransferase (GTP) activity"/>
    <property type="evidence" value="ECO:0007669"/>
    <property type="project" value="UniProtKB-EC"/>
</dbReference>
<dbReference type="InterPro" id="IPR005835">
    <property type="entry name" value="NTP_transferase_dom"/>
</dbReference>
<dbReference type="Gene3D" id="2.60.120.10">
    <property type="entry name" value="Jelly Rolls"/>
    <property type="match status" value="1"/>
</dbReference>
<evidence type="ECO:0000256" key="3">
    <source>
        <dbReference type="ARBA" id="ARBA00022679"/>
    </source>
</evidence>
<gene>
    <name evidence="12" type="ORF">NOV72_02603</name>
</gene>
<dbReference type="Pfam" id="PF22640">
    <property type="entry name" value="ManC_GMP_beta-helix"/>
    <property type="match status" value="1"/>
</dbReference>
<dbReference type="Pfam" id="PF00483">
    <property type="entry name" value="NTP_transferase"/>
    <property type="match status" value="1"/>
</dbReference>